<evidence type="ECO:0000256" key="1">
    <source>
        <dbReference type="SAM" id="Phobius"/>
    </source>
</evidence>
<proteinExistence type="predicted"/>
<name>A0A9D7LS54_9RHOO</name>
<keyword evidence="1" id="KW-0812">Transmembrane</keyword>
<dbReference type="Proteomes" id="UP000808146">
    <property type="component" value="Unassembled WGS sequence"/>
</dbReference>
<protein>
    <submittedName>
        <fullName evidence="2">Uncharacterized protein</fullName>
    </submittedName>
</protein>
<dbReference type="EMBL" id="JADKBR010000017">
    <property type="protein sequence ID" value="MBK8891449.1"/>
    <property type="molecule type" value="Genomic_DNA"/>
</dbReference>
<keyword evidence="1" id="KW-1133">Transmembrane helix</keyword>
<gene>
    <name evidence="2" type="ORF">IPN75_14310</name>
</gene>
<comment type="caution">
    <text evidence="2">The sequence shown here is derived from an EMBL/GenBank/DDBJ whole genome shotgun (WGS) entry which is preliminary data.</text>
</comment>
<organism evidence="2 3">
    <name type="scientific">Candidatus Dechloromonas phosphorivorans</name>
    <dbReference type="NCBI Taxonomy" id="2899244"/>
    <lineage>
        <taxon>Bacteria</taxon>
        <taxon>Pseudomonadati</taxon>
        <taxon>Pseudomonadota</taxon>
        <taxon>Betaproteobacteria</taxon>
        <taxon>Rhodocyclales</taxon>
        <taxon>Azonexaceae</taxon>
        <taxon>Dechloromonas</taxon>
    </lineage>
</organism>
<feature type="transmembrane region" description="Helical" evidence="1">
    <location>
        <begin position="6"/>
        <end position="31"/>
    </location>
</feature>
<accession>A0A9D7LS54</accession>
<keyword evidence="1" id="KW-0472">Membrane</keyword>
<sequence>MAPNLFAVLGAHEFGILACALALVFVFFLVIRQNRKDFEEIEAWLAEERLNS</sequence>
<dbReference type="AlphaFoldDB" id="A0A9D7LS54"/>
<evidence type="ECO:0000313" key="2">
    <source>
        <dbReference type="EMBL" id="MBK8891449.1"/>
    </source>
</evidence>
<evidence type="ECO:0000313" key="3">
    <source>
        <dbReference type="Proteomes" id="UP000808146"/>
    </source>
</evidence>
<reference evidence="2" key="1">
    <citation type="submission" date="2020-10" db="EMBL/GenBank/DDBJ databases">
        <title>Connecting structure to function with the recovery of over 1000 high-quality activated sludge metagenome-assembled genomes encoding full-length rRNA genes using long-read sequencing.</title>
        <authorList>
            <person name="Singleton C.M."/>
            <person name="Petriglieri F."/>
            <person name="Kristensen J.M."/>
            <person name="Kirkegaard R.H."/>
            <person name="Michaelsen T.Y."/>
            <person name="Andersen M.H."/>
            <person name="Karst S.M."/>
            <person name="Dueholm M.S."/>
            <person name="Nielsen P.H."/>
            <person name="Albertsen M."/>
        </authorList>
    </citation>
    <scope>NUCLEOTIDE SEQUENCE</scope>
    <source>
        <strain evidence="2">OdNE_18-Q3-R46-58_BAT3C.305</strain>
    </source>
</reference>